<dbReference type="AlphaFoldDB" id="A0A0H3LZH4"/>
<evidence type="ECO:0000313" key="2">
    <source>
        <dbReference type="Proteomes" id="UP000001021"/>
    </source>
</evidence>
<keyword evidence="2" id="KW-1185">Reference proteome</keyword>
<name>A0A0H3LZH4_EHRRW</name>
<dbReference type="KEGG" id="erw:ERWE_CDS_02660"/>
<dbReference type="HOGENOM" id="CLU_2769292_0_0_5"/>
<accession>A0A0H3LZH4</accession>
<organism evidence="1 2">
    <name type="scientific">Ehrlichia ruminantium (strain Welgevonden)</name>
    <dbReference type="NCBI Taxonomy" id="254945"/>
    <lineage>
        <taxon>Bacteria</taxon>
        <taxon>Pseudomonadati</taxon>
        <taxon>Pseudomonadota</taxon>
        <taxon>Alphaproteobacteria</taxon>
        <taxon>Rickettsiales</taxon>
        <taxon>Anaplasmataceae</taxon>
        <taxon>Ehrlichia</taxon>
    </lineage>
</organism>
<dbReference type="RefSeq" id="WP_011256038.1">
    <property type="nucleotide sequence ID" value="NC_005295.2"/>
</dbReference>
<reference evidence="1 2" key="1">
    <citation type="journal article" date="2006" name="J. Bacteriol.">
        <title>Comparative genomic analysis of three strains of Ehrlichia ruminantium reveals an active process of genome size plasticity.</title>
        <authorList>
            <person name="Frutos R."/>
            <person name="Viari A."/>
            <person name="Ferraz C."/>
            <person name="Morgat A."/>
            <person name="Eychenie S."/>
            <person name="Kandassami Y."/>
            <person name="Chantal I."/>
            <person name="Bensaid A."/>
            <person name="Coissac E."/>
            <person name="Vachiery N."/>
            <person name="Demaille J."/>
            <person name="Martinez D."/>
        </authorList>
    </citation>
    <scope>NUCLEOTIDE SEQUENCE [LARGE SCALE GENOMIC DNA]</scope>
    <source>
        <strain evidence="1 2">Welgevonden</strain>
    </source>
</reference>
<dbReference type="GeneID" id="33057543"/>
<protein>
    <submittedName>
        <fullName evidence="1">Uncharacterized protein</fullName>
    </submittedName>
</protein>
<dbReference type="EMBL" id="CR925678">
    <property type="protein sequence ID" value="CAI26760.1"/>
    <property type="molecule type" value="Genomic_DNA"/>
</dbReference>
<evidence type="ECO:0000313" key="1">
    <source>
        <dbReference type="EMBL" id="CAI26760.1"/>
    </source>
</evidence>
<dbReference type="Proteomes" id="UP000001021">
    <property type="component" value="Chromosome"/>
</dbReference>
<proteinExistence type="predicted"/>
<gene>
    <name evidence="1" type="ordered locus">ERWE_CDS_02660</name>
</gene>
<sequence length="69" mass="7830">MSNKQVVMVNIRVSLVCRICINVYDSLIIENIIKPLGFSIVNELSEGNNDGTPFKITDIWYVFLLLPIC</sequence>